<dbReference type="GO" id="GO:0005509">
    <property type="term" value="F:calcium ion binding"/>
    <property type="evidence" value="ECO:0007669"/>
    <property type="project" value="InterPro"/>
</dbReference>
<evidence type="ECO:0000259" key="9">
    <source>
        <dbReference type="SMART" id="SM00810"/>
    </source>
</evidence>
<gene>
    <name evidence="10" type="ORF">M0R45_007787</name>
</gene>
<keyword evidence="5" id="KW-0378">Hydrolase</keyword>
<protein>
    <recommendedName>
        <fullName evidence="4">alpha-amylase</fullName>
        <ecNumber evidence="4">3.2.1.1</ecNumber>
    </recommendedName>
    <alternativeName>
        <fullName evidence="8">1,4-alpha-D-glucan glucanohydrolase</fullName>
    </alternativeName>
</protein>
<keyword evidence="6" id="KW-0119">Carbohydrate metabolism</keyword>
<name>A0AAW1XZB3_RUBAR</name>
<organism evidence="10 11">
    <name type="scientific">Rubus argutus</name>
    <name type="common">Southern blackberry</name>
    <dbReference type="NCBI Taxonomy" id="59490"/>
    <lineage>
        <taxon>Eukaryota</taxon>
        <taxon>Viridiplantae</taxon>
        <taxon>Streptophyta</taxon>
        <taxon>Embryophyta</taxon>
        <taxon>Tracheophyta</taxon>
        <taxon>Spermatophyta</taxon>
        <taxon>Magnoliopsida</taxon>
        <taxon>eudicotyledons</taxon>
        <taxon>Gunneridae</taxon>
        <taxon>Pentapetalae</taxon>
        <taxon>rosids</taxon>
        <taxon>fabids</taxon>
        <taxon>Rosales</taxon>
        <taxon>Rosaceae</taxon>
        <taxon>Rosoideae</taxon>
        <taxon>Rosoideae incertae sedis</taxon>
        <taxon>Rubus</taxon>
    </lineage>
</organism>
<reference evidence="10 11" key="1">
    <citation type="journal article" date="2023" name="G3 (Bethesda)">
        <title>A chromosome-length genome assembly and annotation of blackberry (Rubus argutus, cv. 'Hillquist').</title>
        <authorList>
            <person name="Bruna T."/>
            <person name="Aryal R."/>
            <person name="Dudchenko O."/>
            <person name="Sargent D.J."/>
            <person name="Mead D."/>
            <person name="Buti M."/>
            <person name="Cavallini A."/>
            <person name="Hytonen T."/>
            <person name="Andres J."/>
            <person name="Pham M."/>
            <person name="Weisz D."/>
            <person name="Mascagni F."/>
            <person name="Usai G."/>
            <person name="Natali L."/>
            <person name="Bassil N."/>
            <person name="Fernandez G.E."/>
            <person name="Lomsadze A."/>
            <person name="Armour M."/>
            <person name="Olukolu B."/>
            <person name="Poorten T."/>
            <person name="Britton C."/>
            <person name="Davik J."/>
            <person name="Ashrafi H."/>
            <person name="Aiden E.L."/>
            <person name="Borodovsky M."/>
            <person name="Worthington M."/>
        </authorList>
    </citation>
    <scope>NUCLEOTIDE SEQUENCE [LARGE SCALE GENOMIC DNA]</scope>
    <source>
        <strain evidence="10">PI 553951</strain>
    </source>
</reference>
<dbReference type="Gene3D" id="2.60.40.1180">
    <property type="entry name" value="Golgi alpha-mannosidase II"/>
    <property type="match status" value="1"/>
</dbReference>
<keyword evidence="7" id="KW-0326">Glycosidase</keyword>
<dbReference type="GO" id="GO:0005975">
    <property type="term" value="P:carbohydrate metabolic process"/>
    <property type="evidence" value="ECO:0007669"/>
    <property type="project" value="InterPro"/>
</dbReference>
<dbReference type="AlphaFoldDB" id="A0AAW1XZB3"/>
<dbReference type="Pfam" id="PF07821">
    <property type="entry name" value="Alpha-amyl_C2"/>
    <property type="match status" value="1"/>
</dbReference>
<evidence type="ECO:0000313" key="11">
    <source>
        <dbReference type="Proteomes" id="UP001457282"/>
    </source>
</evidence>
<evidence type="ECO:0000256" key="8">
    <source>
        <dbReference type="ARBA" id="ARBA00030238"/>
    </source>
</evidence>
<proteinExistence type="inferred from homology"/>
<evidence type="ECO:0000256" key="5">
    <source>
        <dbReference type="ARBA" id="ARBA00022801"/>
    </source>
</evidence>
<dbReference type="Gene3D" id="3.20.20.80">
    <property type="entry name" value="Glycosidases"/>
    <property type="match status" value="1"/>
</dbReference>
<evidence type="ECO:0000256" key="4">
    <source>
        <dbReference type="ARBA" id="ARBA00012595"/>
    </source>
</evidence>
<dbReference type="SUPFAM" id="SSF51445">
    <property type="entry name" value="(Trans)glycosidases"/>
    <property type="match status" value="1"/>
</dbReference>
<evidence type="ECO:0000256" key="3">
    <source>
        <dbReference type="ARBA" id="ARBA00008061"/>
    </source>
</evidence>
<evidence type="ECO:0000256" key="2">
    <source>
        <dbReference type="ARBA" id="ARBA00001913"/>
    </source>
</evidence>
<dbReference type="SMART" id="SM00810">
    <property type="entry name" value="Alpha-amyl_C2"/>
    <property type="match status" value="1"/>
</dbReference>
<keyword evidence="11" id="KW-1185">Reference proteome</keyword>
<dbReference type="SUPFAM" id="SSF51011">
    <property type="entry name" value="Glycosyl hydrolase domain"/>
    <property type="match status" value="1"/>
</dbReference>
<comment type="similarity">
    <text evidence="3">Belongs to the glycosyl hydrolase 13 family.</text>
</comment>
<evidence type="ECO:0000256" key="7">
    <source>
        <dbReference type="ARBA" id="ARBA00023295"/>
    </source>
</evidence>
<sequence length="198" mass="21569">MIASIGGPLLFAATTQNIPMARGTLTLEGICSTVHQVVREKHKAEFSVGEFWNSLTYGSDGKLEYNQDKPRQEIAGWIHNAGGQVTAFDFTTKGILQFALENRELWRLKDSNGGPPGLIGLSPRNSVTFIDNHDTDPGIGSNPTVLHILAADADLYVASIDDKIITKIGPRYEVGNLVPPVYKVSTSGKDYAVWEKKA</sequence>
<dbReference type="EMBL" id="JBEDUW010000002">
    <property type="protein sequence ID" value="KAK9942098.1"/>
    <property type="molecule type" value="Genomic_DNA"/>
</dbReference>
<comment type="caution">
    <text evidence="10">The sequence shown here is derived from an EMBL/GenBank/DDBJ whole genome shotgun (WGS) entry which is preliminary data.</text>
</comment>
<dbReference type="InterPro" id="IPR012850">
    <property type="entry name" value="A-amylase_bs_C"/>
</dbReference>
<dbReference type="Proteomes" id="UP001457282">
    <property type="component" value="Unassembled WGS sequence"/>
</dbReference>
<dbReference type="InterPro" id="IPR013780">
    <property type="entry name" value="Glyco_hydro_b"/>
</dbReference>
<evidence type="ECO:0000256" key="6">
    <source>
        <dbReference type="ARBA" id="ARBA00023277"/>
    </source>
</evidence>
<comment type="catalytic activity">
    <reaction evidence="1">
        <text>Endohydrolysis of (1-&gt;4)-alpha-D-glucosidic linkages in polysaccharides containing three or more (1-&gt;4)-alpha-linked D-glucose units.</text>
        <dbReference type="EC" id="3.2.1.1"/>
    </reaction>
</comment>
<feature type="domain" description="Alpha-amylase C-terminal beta-sheet" evidence="9">
    <location>
        <begin position="135"/>
        <end position="196"/>
    </location>
</feature>
<dbReference type="EC" id="3.2.1.1" evidence="4"/>
<accession>A0AAW1XZB3</accession>
<evidence type="ECO:0000313" key="10">
    <source>
        <dbReference type="EMBL" id="KAK9942098.1"/>
    </source>
</evidence>
<evidence type="ECO:0000256" key="1">
    <source>
        <dbReference type="ARBA" id="ARBA00000548"/>
    </source>
</evidence>
<comment type="cofactor">
    <cofactor evidence="2">
        <name>Ca(2+)</name>
        <dbReference type="ChEBI" id="CHEBI:29108"/>
    </cofactor>
</comment>
<dbReference type="InterPro" id="IPR017853">
    <property type="entry name" value="GH"/>
</dbReference>
<dbReference type="PANTHER" id="PTHR43447">
    <property type="entry name" value="ALPHA-AMYLASE"/>
    <property type="match status" value="1"/>
</dbReference>
<dbReference type="GO" id="GO:0004556">
    <property type="term" value="F:alpha-amylase activity"/>
    <property type="evidence" value="ECO:0007669"/>
    <property type="project" value="UniProtKB-EC"/>
</dbReference>